<evidence type="ECO:0000256" key="7">
    <source>
        <dbReference type="SAM" id="Phobius"/>
    </source>
</evidence>
<gene>
    <name evidence="10" type="ORF">IAD24_00885</name>
</gene>
<evidence type="ECO:0000259" key="8">
    <source>
        <dbReference type="Pfam" id="PF02687"/>
    </source>
</evidence>
<dbReference type="AlphaFoldDB" id="A0A9D1N241"/>
<reference evidence="10" key="1">
    <citation type="submission" date="2020-10" db="EMBL/GenBank/DDBJ databases">
        <authorList>
            <person name="Gilroy R."/>
        </authorList>
    </citation>
    <scope>NUCLEOTIDE SEQUENCE</scope>
    <source>
        <strain evidence="10">ChiGjej2B2-16831</strain>
    </source>
</reference>
<dbReference type="InterPro" id="IPR050250">
    <property type="entry name" value="Macrolide_Exporter_MacB"/>
</dbReference>
<sequence>MLLSSLRLAVRAILANKMRSFLTMLGVIIGVTSMVALVSIGQGATGSVAGAISSMGAGLLTVSVTDEDVVLTREDYEALEAYDAIAGVAPYVTTSSVARAGDGYMNVSVYGVTESFLSVAGLAVQAGRGVAPTDLSSRTNVAVIGVEVAGELFESYDVIGKTITMDGRTFTIVGLLEESGSDASGSLDSRVLIPLTTGQRLADSSSVNACYVAAASSELVAQAQALAQMRLLELTRDEDAFDVYDMSSLLDTLDDVMSTLSLMLGGIAAIALLVGGVGIMNIMLVSVAERTREIGIRKAIGARRAHILLQFLIEACALSLLGCLLGLALSALVLAVFSAVAGMTVEIEWRAAAAAVAFSAVIGVAFGGYPAAKASRMTPIDALQRR</sequence>
<feature type="domain" description="MacB-like periplasmic core" evidence="9">
    <location>
        <begin position="20"/>
        <end position="225"/>
    </location>
</feature>
<accession>A0A9D1N241</accession>
<evidence type="ECO:0000256" key="3">
    <source>
        <dbReference type="ARBA" id="ARBA00022692"/>
    </source>
</evidence>
<feature type="domain" description="ABC3 transporter permease C-terminal" evidence="8">
    <location>
        <begin position="267"/>
        <end position="379"/>
    </location>
</feature>
<keyword evidence="2" id="KW-1003">Cell membrane</keyword>
<dbReference type="EMBL" id="DVNZ01000029">
    <property type="protein sequence ID" value="HIU93690.1"/>
    <property type="molecule type" value="Genomic_DNA"/>
</dbReference>
<keyword evidence="3 7" id="KW-0812">Transmembrane</keyword>
<comment type="caution">
    <text evidence="10">The sequence shown here is derived from an EMBL/GenBank/DDBJ whole genome shotgun (WGS) entry which is preliminary data.</text>
</comment>
<dbReference type="PANTHER" id="PTHR30572:SF4">
    <property type="entry name" value="ABC TRANSPORTER PERMEASE YTRF"/>
    <property type="match status" value="1"/>
</dbReference>
<evidence type="ECO:0000256" key="2">
    <source>
        <dbReference type="ARBA" id="ARBA00022475"/>
    </source>
</evidence>
<dbReference type="GO" id="GO:0022857">
    <property type="term" value="F:transmembrane transporter activity"/>
    <property type="evidence" value="ECO:0007669"/>
    <property type="project" value="TreeGrafter"/>
</dbReference>
<dbReference type="Proteomes" id="UP000824128">
    <property type="component" value="Unassembled WGS sequence"/>
</dbReference>
<proteinExistence type="inferred from homology"/>
<dbReference type="Pfam" id="PF02687">
    <property type="entry name" value="FtsX"/>
    <property type="match status" value="1"/>
</dbReference>
<feature type="transmembrane region" description="Helical" evidence="7">
    <location>
        <begin position="262"/>
        <end position="287"/>
    </location>
</feature>
<evidence type="ECO:0000313" key="11">
    <source>
        <dbReference type="Proteomes" id="UP000824128"/>
    </source>
</evidence>
<comment type="subcellular location">
    <subcellularLocation>
        <location evidence="1">Cell membrane</location>
        <topology evidence="1">Multi-pass membrane protein</topology>
    </subcellularLocation>
</comment>
<organism evidence="10 11">
    <name type="scientific">Candidatus Aphodomorpha intestinavium</name>
    <dbReference type="NCBI Taxonomy" id="2840672"/>
    <lineage>
        <taxon>Bacteria</taxon>
        <taxon>Bacillati</taxon>
        <taxon>Bacillota</taxon>
        <taxon>Clostridia</taxon>
        <taxon>Eubacteriales</taxon>
        <taxon>Candidatus Aphodomorpha</taxon>
    </lineage>
</organism>
<feature type="transmembrane region" description="Helical" evidence="7">
    <location>
        <begin position="349"/>
        <end position="369"/>
    </location>
</feature>
<evidence type="ECO:0000256" key="4">
    <source>
        <dbReference type="ARBA" id="ARBA00022989"/>
    </source>
</evidence>
<evidence type="ECO:0000313" key="10">
    <source>
        <dbReference type="EMBL" id="HIU93690.1"/>
    </source>
</evidence>
<name>A0A9D1N241_9FIRM</name>
<feature type="transmembrane region" description="Helical" evidence="7">
    <location>
        <begin position="21"/>
        <end position="40"/>
    </location>
</feature>
<dbReference type="InterPro" id="IPR025857">
    <property type="entry name" value="MacB_PCD"/>
</dbReference>
<keyword evidence="5 7" id="KW-0472">Membrane</keyword>
<comment type="similarity">
    <text evidence="6">Belongs to the ABC-4 integral membrane protein family.</text>
</comment>
<evidence type="ECO:0000256" key="6">
    <source>
        <dbReference type="ARBA" id="ARBA00038076"/>
    </source>
</evidence>
<keyword evidence="4 7" id="KW-1133">Transmembrane helix</keyword>
<dbReference type="InterPro" id="IPR003838">
    <property type="entry name" value="ABC3_permease_C"/>
</dbReference>
<evidence type="ECO:0000256" key="1">
    <source>
        <dbReference type="ARBA" id="ARBA00004651"/>
    </source>
</evidence>
<evidence type="ECO:0000259" key="9">
    <source>
        <dbReference type="Pfam" id="PF12704"/>
    </source>
</evidence>
<dbReference type="PANTHER" id="PTHR30572">
    <property type="entry name" value="MEMBRANE COMPONENT OF TRANSPORTER-RELATED"/>
    <property type="match status" value="1"/>
</dbReference>
<protein>
    <submittedName>
        <fullName evidence="10">ABC transporter permease</fullName>
    </submittedName>
</protein>
<feature type="transmembrane region" description="Helical" evidence="7">
    <location>
        <begin position="308"/>
        <end position="337"/>
    </location>
</feature>
<reference evidence="10" key="2">
    <citation type="journal article" date="2021" name="PeerJ">
        <title>Extensive microbial diversity within the chicken gut microbiome revealed by metagenomics and culture.</title>
        <authorList>
            <person name="Gilroy R."/>
            <person name="Ravi A."/>
            <person name="Getino M."/>
            <person name="Pursley I."/>
            <person name="Horton D.L."/>
            <person name="Alikhan N.F."/>
            <person name="Baker D."/>
            <person name="Gharbi K."/>
            <person name="Hall N."/>
            <person name="Watson M."/>
            <person name="Adriaenssens E.M."/>
            <person name="Foster-Nyarko E."/>
            <person name="Jarju S."/>
            <person name="Secka A."/>
            <person name="Antonio M."/>
            <person name="Oren A."/>
            <person name="Chaudhuri R.R."/>
            <person name="La Ragione R."/>
            <person name="Hildebrand F."/>
            <person name="Pallen M.J."/>
        </authorList>
    </citation>
    <scope>NUCLEOTIDE SEQUENCE</scope>
    <source>
        <strain evidence="10">ChiGjej2B2-16831</strain>
    </source>
</reference>
<dbReference type="Pfam" id="PF12704">
    <property type="entry name" value="MacB_PCD"/>
    <property type="match status" value="1"/>
</dbReference>
<evidence type="ECO:0000256" key="5">
    <source>
        <dbReference type="ARBA" id="ARBA00023136"/>
    </source>
</evidence>
<dbReference type="GO" id="GO:0005886">
    <property type="term" value="C:plasma membrane"/>
    <property type="evidence" value="ECO:0007669"/>
    <property type="project" value="UniProtKB-SubCell"/>
</dbReference>